<evidence type="ECO:0000256" key="3">
    <source>
        <dbReference type="ARBA" id="ARBA00043265"/>
    </source>
</evidence>
<keyword evidence="4" id="KW-0732">Signal</keyword>
<dbReference type="Bgee" id="ENSMODG00000046339">
    <property type="expression patterns" value="Expressed in lung and 2 other cell types or tissues"/>
</dbReference>
<dbReference type="Proteomes" id="UP000002280">
    <property type="component" value="Chromosome 1"/>
</dbReference>
<evidence type="ECO:0000259" key="5">
    <source>
        <dbReference type="PROSITE" id="PS50835"/>
    </source>
</evidence>
<dbReference type="GO" id="GO:0006955">
    <property type="term" value="P:immune response"/>
    <property type="evidence" value="ECO:0000318"/>
    <property type="project" value="GO_Central"/>
</dbReference>
<dbReference type="GO" id="GO:0019814">
    <property type="term" value="C:immunoglobulin complex"/>
    <property type="evidence" value="ECO:0000318"/>
    <property type="project" value="GO_Central"/>
</dbReference>
<protein>
    <recommendedName>
        <fullName evidence="5">Ig-like domain-containing protein</fullName>
    </recommendedName>
</protein>
<dbReference type="Pfam" id="PF07686">
    <property type="entry name" value="V-set"/>
    <property type="match status" value="1"/>
</dbReference>
<dbReference type="GO" id="GO:0005576">
    <property type="term" value="C:extracellular region"/>
    <property type="evidence" value="ECO:0007669"/>
    <property type="project" value="UniProtKB-ARBA"/>
</dbReference>
<dbReference type="GO" id="GO:0002250">
    <property type="term" value="P:adaptive immune response"/>
    <property type="evidence" value="ECO:0007669"/>
    <property type="project" value="UniProtKB-KW"/>
</dbReference>
<keyword evidence="7" id="KW-1185">Reference proteome</keyword>
<dbReference type="AlphaFoldDB" id="A0A5F8H0G1"/>
<dbReference type="InParanoid" id="A0A5F8H0G1"/>
<evidence type="ECO:0000313" key="7">
    <source>
        <dbReference type="Proteomes" id="UP000002280"/>
    </source>
</evidence>
<dbReference type="Ensembl" id="ENSMODT00000055571.1">
    <property type="protein sequence ID" value="ENSMODP00000053064.1"/>
    <property type="gene ID" value="ENSMODG00000046339.1"/>
</dbReference>
<keyword evidence="1" id="KW-0391">Immunity</keyword>
<dbReference type="InterPro" id="IPR036179">
    <property type="entry name" value="Ig-like_dom_sf"/>
</dbReference>
<evidence type="ECO:0000256" key="1">
    <source>
        <dbReference type="ARBA" id="ARBA00022859"/>
    </source>
</evidence>
<dbReference type="SMART" id="SM00406">
    <property type="entry name" value="IGv"/>
    <property type="match status" value="1"/>
</dbReference>
<name>A0A5F8H0G1_MONDO</name>
<dbReference type="PROSITE" id="PS50835">
    <property type="entry name" value="IG_LIKE"/>
    <property type="match status" value="1"/>
</dbReference>
<reference evidence="6" key="2">
    <citation type="submission" date="2025-08" db="UniProtKB">
        <authorList>
            <consortium name="Ensembl"/>
        </authorList>
    </citation>
    <scope>IDENTIFICATION</scope>
</reference>
<dbReference type="SUPFAM" id="SSF48726">
    <property type="entry name" value="Immunoglobulin"/>
    <property type="match status" value="1"/>
</dbReference>
<organism evidence="6 7">
    <name type="scientific">Monodelphis domestica</name>
    <name type="common">Gray short-tailed opossum</name>
    <dbReference type="NCBI Taxonomy" id="13616"/>
    <lineage>
        <taxon>Eukaryota</taxon>
        <taxon>Metazoa</taxon>
        <taxon>Chordata</taxon>
        <taxon>Craniata</taxon>
        <taxon>Vertebrata</taxon>
        <taxon>Euteleostomi</taxon>
        <taxon>Mammalia</taxon>
        <taxon>Metatheria</taxon>
        <taxon>Didelphimorphia</taxon>
        <taxon>Didelphidae</taxon>
        <taxon>Monodelphis</taxon>
    </lineage>
</organism>
<sequence>MDMNICDFFFVLLSGSRGAVGLTQSPSSLAVSPGEMVTLSCRATQSVGNNMTWYQHPPGQSPRPLIYYASTLHSGVPARFSGSGSGTDFSLTISAVEPEDIRDSYCLEWKSWPVQCSRAEQKPAQAAAEGASTVPGDPPSPTAGAACLGCLRGRFLGLTGVCWVWCGC</sequence>
<feature type="chain" id="PRO_5023931329" description="Ig-like domain-containing protein" evidence="4">
    <location>
        <begin position="22"/>
        <end position="168"/>
    </location>
</feature>
<dbReference type="InterPro" id="IPR050150">
    <property type="entry name" value="IgV_Light_Chain"/>
</dbReference>
<evidence type="ECO:0000313" key="6">
    <source>
        <dbReference type="Ensembl" id="ENSMODP00000053064.1"/>
    </source>
</evidence>
<dbReference type="GO" id="GO:0016020">
    <property type="term" value="C:membrane"/>
    <property type="evidence" value="ECO:0007669"/>
    <property type="project" value="UniProtKB-ARBA"/>
</dbReference>
<feature type="signal peptide" evidence="4">
    <location>
        <begin position="1"/>
        <end position="21"/>
    </location>
</feature>
<feature type="domain" description="Ig-like" evidence="5">
    <location>
        <begin position="20"/>
        <end position="106"/>
    </location>
</feature>
<dbReference type="FunCoup" id="A0A5F8H0G1">
    <property type="interactions" value="447"/>
</dbReference>
<evidence type="ECO:0000256" key="2">
    <source>
        <dbReference type="ARBA" id="ARBA00023130"/>
    </source>
</evidence>
<dbReference type="InterPro" id="IPR007110">
    <property type="entry name" value="Ig-like_dom"/>
</dbReference>
<reference evidence="6" key="3">
    <citation type="submission" date="2025-09" db="UniProtKB">
        <authorList>
            <consortium name="Ensembl"/>
        </authorList>
    </citation>
    <scope>IDENTIFICATION</scope>
</reference>
<keyword evidence="3" id="KW-1280">Immunoglobulin</keyword>
<evidence type="ECO:0000256" key="4">
    <source>
        <dbReference type="SAM" id="SignalP"/>
    </source>
</evidence>
<keyword evidence="2" id="KW-1064">Adaptive immunity</keyword>
<dbReference type="InterPro" id="IPR013783">
    <property type="entry name" value="Ig-like_fold"/>
</dbReference>
<reference evidence="6 7" key="1">
    <citation type="journal article" date="2007" name="Nature">
        <title>Genome of the marsupial Monodelphis domestica reveals innovation in non-coding sequences.</title>
        <authorList>
            <person name="Mikkelsen T.S."/>
            <person name="Wakefield M.J."/>
            <person name="Aken B."/>
            <person name="Amemiya C.T."/>
            <person name="Chang J.L."/>
            <person name="Duke S."/>
            <person name="Garber M."/>
            <person name="Gentles A.J."/>
            <person name="Goodstadt L."/>
            <person name="Heger A."/>
            <person name="Jurka J."/>
            <person name="Kamal M."/>
            <person name="Mauceli E."/>
            <person name="Searle S.M."/>
            <person name="Sharpe T."/>
            <person name="Baker M.L."/>
            <person name="Batzer M.A."/>
            <person name="Benos P.V."/>
            <person name="Belov K."/>
            <person name="Clamp M."/>
            <person name="Cook A."/>
            <person name="Cuff J."/>
            <person name="Das R."/>
            <person name="Davidow L."/>
            <person name="Deakin J.E."/>
            <person name="Fazzari M.J."/>
            <person name="Glass J.L."/>
            <person name="Grabherr M."/>
            <person name="Greally J.M."/>
            <person name="Gu W."/>
            <person name="Hore T.A."/>
            <person name="Huttley G.A."/>
            <person name="Kleber M."/>
            <person name="Jirtle R.L."/>
            <person name="Koina E."/>
            <person name="Lee J.T."/>
            <person name="Mahony S."/>
            <person name="Marra M.A."/>
            <person name="Miller R.D."/>
            <person name="Nicholls R.D."/>
            <person name="Oda M."/>
            <person name="Papenfuss A.T."/>
            <person name="Parra Z.E."/>
            <person name="Pollock D.D."/>
            <person name="Ray D.A."/>
            <person name="Schein J.E."/>
            <person name="Speed T.P."/>
            <person name="Thompson K."/>
            <person name="VandeBerg J.L."/>
            <person name="Wade C.M."/>
            <person name="Walker J.A."/>
            <person name="Waters P.D."/>
            <person name="Webber C."/>
            <person name="Weidman J.R."/>
            <person name="Xie X."/>
            <person name="Zody M.C."/>
            <person name="Baldwin J."/>
            <person name="Abdouelleil A."/>
            <person name="Abdulkadir J."/>
            <person name="Abebe A."/>
            <person name="Abera B."/>
            <person name="Abreu J."/>
            <person name="Acer S.C."/>
            <person name="Aftuck L."/>
            <person name="Alexander A."/>
            <person name="An P."/>
            <person name="Anderson E."/>
            <person name="Anderson S."/>
            <person name="Arachi H."/>
            <person name="Azer M."/>
            <person name="Bachantsang P."/>
            <person name="Barry A."/>
            <person name="Bayul T."/>
            <person name="Berlin A."/>
            <person name="Bessette D."/>
            <person name="Bloom T."/>
            <person name="Bloom T."/>
            <person name="Boguslavskiy L."/>
            <person name="Bonnet C."/>
            <person name="Boukhgalter B."/>
            <person name="Bourzgui I."/>
            <person name="Brown A."/>
            <person name="Cahill P."/>
            <person name="Channer S."/>
            <person name="Cheshatsang Y."/>
            <person name="Chuda L."/>
            <person name="Citroen M."/>
            <person name="Collymore A."/>
            <person name="Cooke P."/>
            <person name="Costello M."/>
            <person name="D'Aco K."/>
            <person name="Daza R."/>
            <person name="De Haan G."/>
            <person name="DeGray S."/>
            <person name="DeMaso C."/>
            <person name="Dhargay N."/>
            <person name="Dooley K."/>
            <person name="Dooley E."/>
            <person name="Doricent M."/>
            <person name="Dorje P."/>
            <person name="Dorjee K."/>
            <person name="Dupes A."/>
            <person name="Elong R."/>
            <person name="Falk J."/>
            <person name="Farina A."/>
            <person name="Faro S."/>
            <person name="Ferguson D."/>
            <person name="Fisher S."/>
            <person name="Foley C.D."/>
            <person name="Franke A."/>
            <person name="Friedrich D."/>
            <person name="Gadbois L."/>
            <person name="Gearin G."/>
            <person name="Gearin C.R."/>
            <person name="Giannoukos G."/>
            <person name="Goode T."/>
            <person name="Graham J."/>
            <person name="Grandbois E."/>
            <person name="Grewal S."/>
            <person name="Gyaltsen K."/>
            <person name="Hafez N."/>
            <person name="Hagos B."/>
            <person name="Hall J."/>
            <person name="Henson C."/>
            <person name="Hollinger A."/>
            <person name="Honan T."/>
            <person name="Huard M.D."/>
            <person name="Hughes L."/>
            <person name="Hurhula B."/>
            <person name="Husby M.E."/>
            <person name="Kamat A."/>
            <person name="Kanga B."/>
            <person name="Kashin S."/>
            <person name="Khazanovich D."/>
            <person name="Kisner P."/>
            <person name="Lance K."/>
            <person name="Lara M."/>
            <person name="Lee W."/>
            <person name="Lennon N."/>
            <person name="Letendre F."/>
            <person name="LeVine R."/>
            <person name="Lipovsky A."/>
            <person name="Liu X."/>
            <person name="Liu J."/>
            <person name="Liu S."/>
            <person name="Lokyitsang T."/>
            <person name="Lokyitsang Y."/>
            <person name="Lubonja R."/>
            <person name="Lui A."/>
            <person name="MacDonald P."/>
            <person name="Magnisalis V."/>
            <person name="Maru K."/>
            <person name="Matthews C."/>
            <person name="McCusker W."/>
            <person name="McDonough S."/>
            <person name="Mehta T."/>
            <person name="Meldrim J."/>
            <person name="Meneus L."/>
            <person name="Mihai O."/>
            <person name="Mihalev A."/>
            <person name="Mihova T."/>
            <person name="Mittelman R."/>
            <person name="Mlenga V."/>
            <person name="Montmayeur A."/>
            <person name="Mulrain L."/>
            <person name="Navidi A."/>
            <person name="Naylor J."/>
            <person name="Negash T."/>
            <person name="Nguyen T."/>
            <person name="Nguyen N."/>
            <person name="Nicol R."/>
            <person name="Norbu C."/>
            <person name="Norbu N."/>
            <person name="Novod N."/>
            <person name="O'Neill B."/>
            <person name="Osman S."/>
            <person name="Markiewicz E."/>
            <person name="Oyono O.L."/>
            <person name="Patti C."/>
            <person name="Phunkhang P."/>
            <person name="Pierre F."/>
            <person name="Priest M."/>
            <person name="Raghuraman S."/>
            <person name="Rege F."/>
            <person name="Reyes R."/>
            <person name="Rise C."/>
            <person name="Rogov P."/>
            <person name="Ross K."/>
            <person name="Ryan E."/>
            <person name="Settipalli S."/>
            <person name="Shea T."/>
            <person name="Sherpa N."/>
            <person name="Shi L."/>
            <person name="Shih D."/>
            <person name="Sparrow T."/>
            <person name="Spaulding J."/>
            <person name="Stalker J."/>
            <person name="Stange-Thomann N."/>
            <person name="Stavropoulos S."/>
            <person name="Stone C."/>
            <person name="Strader C."/>
            <person name="Tesfaye S."/>
            <person name="Thomson T."/>
            <person name="Thoulutsang Y."/>
            <person name="Thoulutsang D."/>
            <person name="Topham K."/>
            <person name="Topping I."/>
            <person name="Tsamla T."/>
            <person name="Vassiliev H."/>
            <person name="Vo A."/>
            <person name="Wangchuk T."/>
            <person name="Wangdi T."/>
            <person name="Weiand M."/>
            <person name="Wilkinson J."/>
            <person name="Wilson A."/>
            <person name="Yadav S."/>
            <person name="Young G."/>
            <person name="Yu Q."/>
            <person name="Zembek L."/>
            <person name="Zhong D."/>
            <person name="Zimmer A."/>
            <person name="Zwirko Z."/>
            <person name="Jaffe D.B."/>
            <person name="Alvarez P."/>
            <person name="Brockman W."/>
            <person name="Butler J."/>
            <person name="Chin C."/>
            <person name="Gnerre S."/>
            <person name="MacCallum I."/>
            <person name="Graves J.A."/>
            <person name="Ponting C.P."/>
            <person name="Breen M."/>
            <person name="Samollow P.B."/>
            <person name="Lander E.S."/>
            <person name="Lindblad-Toh K."/>
        </authorList>
    </citation>
    <scope>NUCLEOTIDE SEQUENCE [LARGE SCALE GENOMIC DNA]</scope>
</reference>
<proteinExistence type="predicted"/>
<dbReference type="InterPro" id="IPR013106">
    <property type="entry name" value="Ig_V-set"/>
</dbReference>
<dbReference type="Gene3D" id="2.60.40.10">
    <property type="entry name" value="Immunoglobulins"/>
    <property type="match status" value="1"/>
</dbReference>
<accession>A0A5F8H0G1</accession>
<dbReference type="PANTHER" id="PTHR23267">
    <property type="entry name" value="IMMUNOGLOBULIN LIGHT CHAIN"/>
    <property type="match status" value="1"/>
</dbReference>
<dbReference type="FunFam" id="2.60.40.10:FF:000212">
    <property type="entry name" value="Immunoglobulin kappa chain variable 12-38"/>
    <property type="match status" value="1"/>
</dbReference>
<dbReference type="GeneTree" id="ENSGT00940000153770"/>